<name>A0AAF0D345_ODILC</name>
<dbReference type="GO" id="GO:0003723">
    <property type="term" value="F:RNA binding"/>
    <property type="evidence" value="ECO:0007669"/>
    <property type="project" value="UniProtKB-UniRule"/>
</dbReference>
<evidence type="ECO:0000256" key="1">
    <source>
        <dbReference type="ARBA" id="ARBA00022472"/>
    </source>
</evidence>
<feature type="domain" description="Beta-Casp" evidence="14">
    <location>
        <begin position="420"/>
        <end position="544"/>
    </location>
</feature>
<keyword evidence="6 12" id="KW-0862">Zinc</keyword>
<feature type="binding site" evidence="12">
    <location>
        <position position="241"/>
    </location>
    <ligand>
        <name>Zn(2+)</name>
        <dbReference type="ChEBI" id="CHEBI:29105"/>
        <label>1</label>
    </ligand>
</feature>
<evidence type="ECO:0000256" key="8">
    <source>
        <dbReference type="ARBA" id="ARBA00022884"/>
    </source>
</evidence>
<dbReference type="Pfam" id="PF10996">
    <property type="entry name" value="Beta-Casp"/>
    <property type="match status" value="1"/>
</dbReference>
<reference evidence="15" key="2">
    <citation type="journal article" date="2022" name="Nat. Microbiol.">
        <title>A closed Candidatus Odinarchaeum chromosome exposes Asgard archaeal viruses.</title>
        <authorList>
            <person name="Tamarit D."/>
            <person name="Caceres E.F."/>
            <person name="Krupovic M."/>
            <person name="Nijland R."/>
            <person name="Eme L."/>
            <person name="Robinson N.P."/>
            <person name="Ettema T.J.G."/>
        </authorList>
    </citation>
    <scope>NUCLEOTIDE SEQUENCE</scope>
    <source>
        <strain evidence="15">LCB_4</strain>
    </source>
</reference>
<dbReference type="InterPro" id="IPR050698">
    <property type="entry name" value="MBL"/>
</dbReference>
<keyword evidence="3 12" id="KW-0479">Metal-binding</keyword>
<comment type="cofactor">
    <cofactor evidence="12">
        <name>Zn(2+)</name>
        <dbReference type="ChEBI" id="CHEBI:29105"/>
    </cofactor>
    <text evidence="12">Binds 2 Zn(2+) ions, which are required for nuclease activity.</text>
</comment>
<feature type="binding site" evidence="12">
    <location>
        <position position="245"/>
    </location>
    <ligand>
        <name>Zn(2+)</name>
        <dbReference type="ChEBI" id="CHEBI:29105"/>
        <label>2</label>
    </ligand>
</feature>
<evidence type="ECO:0000256" key="4">
    <source>
        <dbReference type="ARBA" id="ARBA00022759"/>
    </source>
</evidence>
<dbReference type="EMBL" id="CP091871">
    <property type="protein sequence ID" value="WEU40787.1"/>
    <property type="molecule type" value="Genomic_DNA"/>
</dbReference>
<dbReference type="HAMAP" id="MF_00870">
    <property type="entry name" value="FttA"/>
    <property type="match status" value="1"/>
</dbReference>
<feature type="binding site" evidence="12">
    <location>
        <position position="328"/>
    </location>
    <ligand>
        <name>Zn(2+)</name>
        <dbReference type="ChEBI" id="CHEBI:29105"/>
        <label>1</label>
    </ligand>
</feature>
<dbReference type="KEGG" id="oyw:OdinLCB4_002395"/>
<dbReference type="InterPro" id="IPR033769">
    <property type="entry name" value="TffA_KH"/>
</dbReference>
<dbReference type="CDD" id="cd02410">
    <property type="entry name" value="KH-II_CPSF_arch_rpt2"/>
    <property type="match status" value="1"/>
</dbReference>
<evidence type="ECO:0000313" key="15">
    <source>
        <dbReference type="EMBL" id="WEU40787.1"/>
    </source>
</evidence>
<keyword evidence="5 12" id="KW-0378">Hydrolase</keyword>
<dbReference type="InterPro" id="IPR019975">
    <property type="entry name" value="aCPSF1"/>
</dbReference>
<dbReference type="SMART" id="SM01027">
    <property type="entry name" value="Beta-Casp"/>
    <property type="match status" value="1"/>
</dbReference>
<dbReference type="InterPro" id="IPR015946">
    <property type="entry name" value="KH_dom-like_a/b"/>
</dbReference>
<evidence type="ECO:0000256" key="10">
    <source>
        <dbReference type="ARBA" id="ARBA00023125"/>
    </source>
</evidence>
<dbReference type="GO" id="GO:0003677">
    <property type="term" value="F:DNA binding"/>
    <property type="evidence" value="ECO:0007669"/>
    <property type="project" value="UniProtKB-KW"/>
</dbReference>
<dbReference type="PANTHER" id="PTHR11203:SF51">
    <property type="entry name" value="CLEAVAGE AND POLYADENYLATION SPECIFICITY FACTOR"/>
    <property type="match status" value="1"/>
</dbReference>
<reference evidence="15" key="1">
    <citation type="journal article" date="2017" name="Nature">
        <title>Asgard archaea illuminate the origin of eukaryotic cellular complexity.</title>
        <authorList>
            <person name="Zaremba-Niedzwiedzka K."/>
            <person name="Caceres E.F."/>
            <person name="Saw J.H."/>
            <person name="Backstrom D."/>
            <person name="Juzokaite L."/>
            <person name="Vancaester E."/>
            <person name="Seitz K.W."/>
            <person name="Anantharaman K."/>
            <person name="Starnawski P."/>
            <person name="Kjeldsen K.U."/>
            <person name="Scott M.B."/>
            <person name="Nunoura T."/>
            <person name="Banfield J.F."/>
            <person name="Schramm A."/>
            <person name="Baker B.J."/>
            <person name="Spang A."/>
            <person name="Ettema T.J.G."/>
        </authorList>
    </citation>
    <scope>NUCLEOTIDE SEQUENCE</scope>
    <source>
        <strain evidence="15">LCB_4</strain>
    </source>
</reference>
<evidence type="ECO:0000256" key="12">
    <source>
        <dbReference type="HAMAP-Rule" id="MF_00870"/>
    </source>
</evidence>
<dbReference type="GO" id="GO:0008270">
    <property type="term" value="F:zinc ion binding"/>
    <property type="evidence" value="ECO:0007669"/>
    <property type="project" value="UniProtKB-UniRule"/>
</dbReference>
<feature type="region of interest" description="KHa" evidence="12">
    <location>
        <begin position="4"/>
        <end position="71"/>
    </location>
</feature>
<keyword evidence="11" id="KW-0804">Transcription</keyword>
<dbReference type="InterPro" id="IPR036866">
    <property type="entry name" value="RibonucZ/Hydroxyglut_hydro"/>
</dbReference>
<keyword evidence="7 12" id="KW-0269">Exonuclease</keyword>
<evidence type="ECO:0000256" key="2">
    <source>
        <dbReference type="ARBA" id="ARBA00022722"/>
    </source>
</evidence>
<feature type="binding site" evidence="12">
    <location>
        <position position="246"/>
    </location>
    <ligand>
        <name>Zn(2+)</name>
        <dbReference type="ChEBI" id="CHEBI:29105"/>
        <label>2</label>
    </ligand>
</feature>
<keyword evidence="8 12" id="KW-0694">RNA-binding</keyword>
<dbReference type="Gene3D" id="3.40.50.10890">
    <property type="match status" value="1"/>
</dbReference>
<dbReference type="AlphaFoldDB" id="A0AAF0D345"/>
<feature type="domain" description="Metallo-beta-lactamase" evidence="13">
    <location>
        <begin position="193"/>
        <end position="389"/>
    </location>
</feature>
<dbReference type="Pfam" id="PF07521">
    <property type="entry name" value="RMMBL"/>
    <property type="match status" value="1"/>
</dbReference>
<evidence type="ECO:0000256" key="6">
    <source>
        <dbReference type="ARBA" id="ARBA00022833"/>
    </source>
</evidence>
<organism evidence="15 16">
    <name type="scientific">Odinarchaeota yellowstonii (strain LCB_4)</name>
    <dbReference type="NCBI Taxonomy" id="1841599"/>
    <lineage>
        <taxon>Archaea</taxon>
        <taxon>Promethearchaeati</taxon>
        <taxon>Candidatus Odinarchaeota</taxon>
        <taxon>Candidatus Odinarchaeia</taxon>
        <taxon>Candidatus Odinarchaeales</taxon>
        <taxon>Candidatus Odinarchaeaceae</taxon>
        <taxon>Candidatus Odinarchaeum</taxon>
    </lineage>
</organism>
<evidence type="ECO:0000256" key="3">
    <source>
        <dbReference type="ARBA" id="ARBA00022723"/>
    </source>
</evidence>
<dbReference type="InterPro" id="IPR022712">
    <property type="entry name" value="Beta_Casp"/>
</dbReference>
<dbReference type="SUPFAM" id="SSF56281">
    <property type="entry name" value="Metallo-hydrolase/oxidoreductase"/>
    <property type="match status" value="1"/>
</dbReference>
<dbReference type="InterPro" id="IPR001279">
    <property type="entry name" value="Metallo-B-lactamas"/>
</dbReference>
<keyword evidence="1 12" id="KW-0806">Transcription termination</keyword>
<keyword evidence="10 12" id="KW-0238">DNA-binding</keyword>
<feature type="region of interest" description="Beta-Casp" evidence="12">
    <location>
        <begin position="383"/>
        <end position="576"/>
    </location>
</feature>
<comment type="similarity">
    <text evidence="12">Belongs to the metallo-beta-lactamase superfamily. RNA-metabolizing metallo-beta-lactamase-like family. FttA subfamily.</text>
</comment>
<protein>
    <recommendedName>
        <fullName evidence="12">Transcription termination factor FttA</fullName>
        <ecNumber evidence="12">3.1.-.-</ecNumber>
    </recommendedName>
</protein>
<dbReference type="Proteomes" id="UP000186851">
    <property type="component" value="Chromosome"/>
</dbReference>
<evidence type="ECO:0000256" key="5">
    <source>
        <dbReference type="ARBA" id="ARBA00022801"/>
    </source>
</evidence>
<dbReference type="PANTHER" id="PTHR11203">
    <property type="entry name" value="CLEAVAGE AND POLYADENYLATION SPECIFICITY FACTOR FAMILY MEMBER"/>
    <property type="match status" value="1"/>
</dbReference>
<feature type="region of interest" description="KHb" evidence="12">
    <location>
        <begin position="72"/>
        <end position="139"/>
    </location>
</feature>
<feature type="binding site" evidence="12">
    <location>
        <position position="351"/>
    </location>
    <ligand>
        <name>Zn(2+)</name>
        <dbReference type="ChEBI" id="CHEBI:29105"/>
        <label>2</label>
    </ligand>
</feature>
<evidence type="ECO:0000256" key="9">
    <source>
        <dbReference type="ARBA" id="ARBA00023015"/>
    </source>
</evidence>
<gene>
    <name evidence="12" type="primary">fttA</name>
    <name evidence="15" type="ORF">OdinLCB4_002395</name>
</gene>
<comment type="function">
    <text evidence="12">Terminates transcription on the whole genome. Termination is linked to FttA-mediated RNA cleavage and does not require NTP hydrolysis. Cleaves endonucleolytically at the RNA exit channel of RNA polymerase (RNAP); the 5'-3' exonuclease activity of this protein degrades the nascent RNA released from RNAP.</text>
</comment>
<dbReference type="GO" id="GO:0004532">
    <property type="term" value="F:RNA exonuclease activity"/>
    <property type="evidence" value="ECO:0007669"/>
    <property type="project" value="UniProtKB-UniRule"/>
</dbReference>
<dbReference type="Pfam" id="PF00753">
    <property type="entry name" value="Lactamase_B"/>
    <property type="match status" value="1"/>
</dbReference>
<comment type="caution">
    <text evidence="12">Lacks conserved residue(s) required for the propagation of feature annotation.</text>
</comment>
<dbReference type="Gene3D" id="3.30.300.20">
    <property type="match status" value="1"/>
</dbReference>
<feature type="binding site" evidence="12">
    <location>
        <position position="243"/>
    </location>
    <ligand>
        <name>Zn(2+)</name>
        <dbReference type="ChEBI" id="CHEBI:29105"/>
        <label>1</label>
    </ligand>
</feature>
<evidence type="ECO:0000259" key="14">
    <source>
        <dbReference type="SMART" id="SM01027"/>
    </source>
</evidence>
<dbReference type="Gene3D" id="3.60.15.10">
    <property type="entry name" value="Ribonuclease Z/Hydroxyacylglutathione hydrolase-like"/>
    <property type="match status" value="1"/>
</dbReference>
<sequence length="635" mass="71213">MSSKDVLEELRETILNSMPPKAMVTAVEFEGPEIAVYSKNPQILMDNEDFVKELVHKIRKRIVLRSDPSIRSDPAEAETAIKSIVPAEAEITSIYFDQNLGEVIIEARKPGLVIGRSGVTLKEIAGKVLWRPVVVRTPPLASKTVSQIRYILQNESELRKKILRKIGERIHRPPVSKSDFIRITALGGFREVGRTSILLQTIESNVLIDCGVNVGSTLQPFPRLDMPEFELDKLDAVIITHSHLDHSGFVPFLFKYGYEGPVYCTSATLNLMTLLQLDYIDVATREGKLLPYSPKDVKKMVLHTIPLEFGEVTDIAPDIRLTLHNAGHILGSSIVHLHIGDGLYNLAYTGDFKFGPSRLLEQANYNFPRLETLIIESTYGAPNDIMPAKKDTEASLVEVLKNTITRGGKCLIPVLAVGRAQEIILVIEEFMRRGVIPTAPVYIDGMISEATAIHTTHPEYLNPELREKIFHYGHNPFLAEYFVQVDNMSERTDIVSGDPCIILATSGMLQGGPSVEYFRLLADDPKNSLIFVSYQVEGTLGRRVQKGLKDIPMKNREGKMEMVNVKMEVHTIEGFSGHSDRRQLLSFIQKIRPKPERILTCHGENSKCATLASYIHKTYRIETRAPANLESIRLK</sequence>
<dbReference type="EC" id="3.1.-.-" evidence="12"/>
<accession>A0AAF0D345</accession>
<feature type="binding site" evidence="12">
    <location>
        <position position="602"/>
    </location>
    <ligand>
        <name>Zn(2+)</name>
        <dbReference type="ChEBI" id="CHEBI:29105"/>
        <label>2</label>
    </ligand>
</feature>
<keyword evidence="4 12" id="KW-0255">Endonuclease</keyword>
<dbReference type="Gene3D" id="3.30.300.230">
    <property type="match status" value="1"/>
</dbReference>
<proteinExistence type="inferred from homology"/>
<comment type="subunit">
    <text evidence="12">Homodimer. Interacts with RNA polymerase (RNAP), interacts with the Spt4-Spt5 complex.</text>
</comment>
<dbReference type="SMART" id="SM00849">
    <property type="entry name" value="Lactamase_B"/>
    <property type="match status" value="1"/>
</dbReference>
<keyword evidence="2 12" id="KW-0540">Nuclease</keyword>
<evidence type="ECO:0000256" key="11">
    <source>
        <dbReference type="ARBA" id="ARBA00023163"/>
    </source>
</evidence>
<keyword evidence="9 12" id="KW-0805">Transcription regulation</keyword>
<dbReference type="CDD" id="cd22532">
    <property type="entry name" value="KH-II_CPSF_arch_rpt1"/>
    <property type="match status" value="1"/>
</dbReference>
<dbReference type="GO" id="GO:0004521">
    <property type="term" value="F:RNA endonuclease activity"/>
    <property type="evidence" value="ECO:0007669"/>
    <property type="project" value="UniProtKB-UniRule"/>
</dbReference>
<evidence type="ECO:0000259" key="13">
    <source>
        <dbReference type="SMART" id="SM00849"/>
    </source>
</evidence>
<evidence type="ECO:0000313" key="16">
    <source>
        <dbReference type="Proteomes" id="UP000186851"/>
    </source>
</evidence>
<feature type="region of interest" description="Metallo-beta-lactamase C-terminus" evidence="12">
    <location>
        <begin position="577"/>
        <end position="635"/>
    </location>
</feature>
<dbReference type="CDD" id="cd16295">
    <property type="entry name" value="TTHA0252-CPSF-like_MBL-fold"/>
    <property type="match status" value="1"/>
</dbReference>
<evidence type="ECO:0000256" key="7">
    <source>
        <dbReference type="ARBA" id="ARBA00022839"/>
    </source>
</evidence>
<dbReference type="GO" id="GO:0006353">
    <property type="term" value="P:DNA-templated transcription termination"/>
    <property type="evidence" value="ECO:0007669"/>
    <property type="project" value="UniProtKB-UniRule"/>
</dbReference>
<dbReference type="InterPro" id="IPR011108">
    <property type="entry name" value="RMMBL"/>
</dbReference>
<feature type="binding site" evidence="12">
    <location>
        <position position="351"/>
    </location>
    <ligand>
        <name>Zn(2+)</name>
        <dbReference type="ChEBI" id="CHEBI:29105"/>
        <label>1</label>
    </ligand>
</feature>
<dbReference type="Pfam" id="PF17214">
    <property type="entry name" value="KH_TffA"/>
    <property type="match status" value="1"/>
</dbReference>
<dbReference type="NCBIfam" id="TIGR03675">
    <property type="entry name" value="arCOG00543"/>
    <property type="match status" value="1"/>
</dbReference>